<organism evidence="2 3">
    <name type="scientific">Sphingomonas abietis</name>
    <dbReference type="NCBI Taxonomy" id="3012344"/>
    <lineage>
        <taxon>Bacteria</taxon>
        <taxon>Pseudomonadati</taxon>
        <taxon>Pseudomonadota</taxon>
        <taxon>Alphaproteobacteria</taxon>
        <taxon>Sphingomonadales</taxon>
        <taxon>Sphingomonadaceae</taxon>
        <taxon>Sphingomonas</taxon>
    </lineage>
</organism>
<feature type="domain" description="N-acetyltransferase" evidence="1">
    <location>
        <begin position="19"/>
        <end position="166"/>
    </location>
</feature>
<dbReference type="Pfam" id="PF13302">
    <property type="entry name" value="Acetyltransf_3"/>
    <property type="match status" value="1"/>
</dbReference>
<protein>
    <submittedName>
        <fullName evidence="2">GNAT family protein</fullName>
    </submittedName>
</protein>
<dbReference type="InterPro" id="IPR000182">
    <property type="entry name" value="GNAT_dom"/>
</dbReference>
<keyword evidence="3" id="KW-1185">Reference proteome</keyword>
<dbReference type="RefSeq" id="WP_270075551.1">
    <property type="nucleotide sequence ID" value="NZ_CP115174.1"/>
</dbReference>
<reference evidence="2 3" key="1">
    <citation type="submission" date="2022-12" db="EMBL/GenBank/DDBJ databases">
        <title>Sphingomonas abieness sp. nov., an endophytic bacterium isolated from Abies koreana.</title>
        <authorList>
            <person name="Jiang L."/>
            <person name="Lee J."/>
        </authorList>
    </citation>
    <scope>NUCLEOTIDE SEQUENCE [LARGE SCALE GENOMIC DNA]</scope>
    <source>
        <strain evidence="3">PAMB 00755</strain>
    </source>
</reference>
<dbReference type="PANTHER" id="PTHR43415">
    <property type="entry name" value="SPERMIDINE N(1)-ACETYLTRANSFERASE"/>
    <property type="match status" value="1"/>
</dbReference>
<dbReference type="EMBL" id="CP115174">
    <property type="protein sequence ID" value="WBO20901.1"/>
    <property type="molecule type" value="Genomic_DNA"/>
</dbReference>
<evidence type="ECO:0000259" key="1">
    <source>
        <dbReference type="PROSITE" id="PS51186"/>
    </source>
</evidence>
<evidence type="ECO:0000313" key="3">
    <source>
        <dbReference type="Proteomes" id="UP001210865"/>
    </source>
</evidence>
<evidence type="ECO:0000313" key="2">
    <source>
        <dbReference type="EMBL" id="WBO20901.1"/>
    </source>
</evidence>
<dbReference type="SUPFAM" id="SSF55729">
    <property type="entry name" value="Acyl-CoA N-acyltransferases (Nat)"/>
    <property type="match status" value="1"/>
</dbReference>
<gene>
    <name evidence="2" type="ORF">PBT88_11835</name>
</gene>
<dbReference type="Proteomes" id="UP001210865">
    <property type="component" value="Chromosome"/>
</dbReference>
<dbReference type="InterPro" id="IPR016181">
    <property type="entry name" value="Acyl_CoA_acyltransferase"/>
</dbReference>
<sequence>MIFGRSVVIGPTLPVDVPALYRWADDAETAALNETYRPPNWRAQEDFWSNAANDPSRVFFAIRATGAADIVGYIQIMKIDPIHRSASIGIRIGERADRGRGLGREALEMGIAYCWRQLNLSRISLSVFAHNDAAIALYTGMGFEREGVLRRALFIDGAWVDLVLMALCHPERGPHAPA</sequence>
<dbReference type="Gene3D" id="3.40.630.30">
    <property type="match status" value="1"/>
</dbReference>
<dbReference type="PANTHER" id="PTHR43415:SF3">
    <property type="entry name" value="GNAT-FAMILY ACETYLTRANSFERASE"/>
    <property type="match status" value="1"/>
</dbReference>
<proteinExistence type="predicted"/>
<accession>A0ABY7NN19</accession>
<name>A0ABY7NN19_9SPHN</name>
<dbReference type="PROSITE" id="PS51186">
    <property type="entry name" value="GNAT"/>
    <property type="match status" value="1"/>
</dbReference>